<keyword evidence="3" id="KW-0812">Transmembrane</keyword>
<keyword evidence="5" id="KW-0472">Membrane</keyword>
<evidence type="ECO:0000256" key="5">
    <source>
        <dbReference type="ARBA" id="ARBA00023136"/>
    </source>
</evidence>
<dbReference type="AlphaFoldDB" id="A0A9W9YJL7"/>
<comment type="caution">
    <text evidence="8">The sequence shown here is derived from an EMBL/GenBank/DDBJ whole genome shotgun (WGS) entry which is preliminary data.</text>
</comment>
<gene>
    <name evidence="8" type="primary">PCNXL4_4</name>
    <name evidence="8" type="ORF">OS493_031584</name>
</gene>
<accession>A0A9W9YJL7</accession>
<protein>
    <recommendedName>
        <fullName evidence="6">Pecanex-like protein</fullName>
    </recommendedName>
</protein>
<dbReference type="GO" id="GO:0016020">
    <property type="term" value="C:membrane"/>
    <property type="evidence" value="ECO:0007669"/>
    <property type="project" value="UniProtKB-SubCell"/>
</dbReference>
<evidence type="ECO:0000256" key="3">
    <source>
        <dbReference type="ARBA" id="ARBA00022692"/>
    </source>
</evidence>
<sequence length="125" mass="14120">MTEYDRDWFLGTDTDHDWQLSIMKEKPFLFSLGRDKGKGTYTSRVLTKQEIMAPVGRLNGECVRGQWASLALELLYFTNDDEERYSIQAHPTLLRNLTIQAADPPLGYPVYSSGAVSVPLVVPPL</sequence>
<keyword evidence="9" id="KW-1185">Reference proteome</keyword>
<feature type="domain" description="Pecanex C-terminal" evidence="7">
    <location>
        <begin position="2"/>
        <end position="114"/>
    </location>
</feature>
<comment type="similarity">
    <text evidence="2 6">Belongs to the pecanex family.</text>
</comment>
<dbReference type="PANTHER" id="PTHR12372">
    <property type="entry name" value="PECANEX"/>
    <property type="match status" value="1"/>
</dbReference>
<dbReference type="EMBL" id="MU827338">
    <property type="protein sequence ID" value="KAJ7353877.1"/>
    <property type="molecule type" value="Genomic_DNA"/>
</dbReference>
<evidence type="ECO:0000256" key="6">
    <source>
        <dbReference type="RuleBase" id="RU367089"/>
    </source>
</evidence>
<dbReference type="OrthoDB" id="5979286at2759"/>
<evidence type="ECO:0000313" key="8">
    <source>
        <dbReference type="EMBL" id="KAJ7353877.1"/>
    </source>
</evidence>
<name>A0A9W9YJL7_9CNID</name>
<proteinExistence type="inferred from homology"/>
<dbReference type="Proteomes" id="UP001163046">
    <property type="component" value="Unassembled WGS sequence"/>
</dbReference>
<keyword evidence="4" id="KW-1133">Transmembrane helix</keyword>
<evidence type="ECO:0000256" key="4">
    <source>
        <dbReference type="ARBA" id="ARBA00022989"/>
    </source>
</evidence>
<dbReference type="Pfam" id="PF05041">
    <property type="entry name" value="Pecanex_C"/>
    <property type="match status" value="1"/>
</dbReference>
<evidence type="ECO:0000259" key="7">
    <source>
        <dbReference type="Pfam" id="PF05041"/>
    </source>
</evidence>
<evidence type="ECO:0000256" key="2">
    <source>
        <dbReference type="ARBA" id="ARBA00010170"/>
    </source>
</evidence>
<organism evidence="8 9">
    <name type="scientific">Desmophyllum pertusum</name>
    <dbReference type="NCBI Taxonomy" id="174260"/>
    <lineage>
        <taxon>Eukaryota</taxon>
        <taxon>Metazoa</taxon>
        <taxon>Cnidaria</taxon>
        <taxon>Anthozoa</taxon>
        <taxon>Hexacorallia</taxon>
        <taxon>Scleractinia</taxon>
        <taxon>Caryophylliina</taxon>
        <taxon>Caryophylliidae</taxon>
        <taxon>Desmophyllum</taxon>
    </lineage>
</organism>
<reference evidence="8" key="1">
    <citation type="submission" date="2023-01" db="EMBL/GenBank/DDBJ databases">
        <title>Genome assembly of the deep-sea coral Lophelia pertusa.</title>
        <authorList>
            <person name="Herrera S."/>
            <person name="Cordes E."/>
        </authorList>
    </citation>
    <scope>NUCLEOTIDE SEQUENCE</scope>
    <source>
        <strain evidence="8">USNM1676648</strain>
        <tissue evidence="8">Polyp</tissue>
    </source>
</reference>
<evidence type="ECO:0000313" key="9">
    <source>
        <dbReference type="Proteomes" id="UP001163046"/>
    </source>
</evidence>
<dbReference type="InterPro" id="IPR039797">
    <property type="entry name" value="Pecanex"/>
</dbReference>
<comment type="subcellular location">
    <subcellularLocation>
        <location evidence="1 6">Membrane</location>
        <topology evidence="1 6">Multi-pass membrane protein</topology>
    </subcellularLocation>
</comment>
<dbReference type="InterPro" id="IPR007735">
    <property type="entry name" value="Pecanex_C"/>
</dbReference>
<dbReference type="PANTHER" id="PTHR12372:SF6">
    <property type="entry name" value="PECANEX-LIKE PROTEIN 4"/>
    <property type="match status" value="1"/>
</dbReference>
<evidence type="ECO:0000256" key="1">
    <source>
        <dbReference type="ARBA" id="ARBA00004141"/>
    </source>
</evidence>